<dbReference type="GO" id="GO:0000271">
    <property type="term" value="P:polysaccharide biosynthetic process"/>
    <property type="evidence" value="ECO:0007669"/>
    <property type="project" value="InterPro"/>
</dbReference>
<dbReference type="EMBL" id="JACHXU010000012">
    <property type="protein sequence ID" value="MBB3207815.1"/>
    <property type="molecule type" value="Genomic_DNA"/>
</dbReference>
<dbReference type="Proteomes" id="UP000536179">
    <property type="component" value="Unassembled WGS sequence"/>
</dbReference>
<organism evidence="1 2">
    <name type="scientific">Aporhodopirellula rubra</name>
    <dbReference type="NCBI Taxonomy" id="980271"/>
    <lineage>
        <taxon>Bacteria</taxon>
        <taxon>Pseudomonadati</taxon>
        <taxon>Planctomycetota</taxon>
        <taxon>Planctomycetia</taxon>
        <taxon>Pirellulales</taxon>
        <taxon>Pirellulaceae</taxon>
        <taxon>Aporhodopirellula</taxon>
    </lineage>
</organism>
<dbReference type="Pfam" id="PF05159">
    <property type="entry name" value="Capsule_synth"/>
    <property type="match status" value="1"/>
</dbReference>
<evidence type="ECO:0000313" key="2">
    <source>
        <dbReference type="Proteomes" id="UP000536179"/>
    </source>
</evidence>
<dbReference type="Gene3D" id="3.40.50.12580">
    <property type="match status" value="1"/>
</dbReference>
<dbReference type="SUPFAM" id="SSF53756">
    <property type="entry name" value="UDP-Glycosyltransferase/glycogen phosphorylase"/>
    <property type="match status" value="1"/>
</dbReference>
<reference evidence="1 2" key="1">
    <citation type="submission" date="2020-08" db="EMBL/GenBank/DDBJ databases">
        <title>Genomic Encyclopedia of Type Strains, Phase III (KMG-III): the genomes of soil and plant-associated and newly described type strains.</title>
        <authorList>
            <person name="Whitman W."/>
        </authorList>
    </citation>
    <scope>NUCLEOTIDE SEQUENCE [LARGE SCALE GENOMIC DNA]</scope>
    <source>
        <strain evidence="1 2">CECT 8075</strain>
    </source>
</reference>
<protein>
    <recommendedName>
        <fullName evidence="3">Capsule polysaccharide biosynthesis protein</fullName>
    </recommendedName>
</protein>
<dbReference type="AlphaFoldDB" id="A0A7W5E0D6"/>
<dbReference type="RefSeq" id="WP_184306098.1">
    <property type="nucleotide sequence ID" value="NZ_JACHXU010000012.1"/>
</dbReference>
<evidence type="ECO:0000313" key="1">
    <source>
        <dbReference type="EMBL" id="MBB3207815.1"/>
    </source>
</evidence>
<sequence>MDVIPIGDKDAPSSDGQKILVHAAYPLWRKHLVVTLARAKELQDGGNEVTVSYCNASAGTCAVNFNGNPVACTICQARVRRTAEAAGLKTVPLETSEAKTSELPVLTYSEAREVVEGVNSGVISTFRTMPDEYDDIPVIDRIRRKYFATASRLLKSMKNLVGAIQPDTIEVFNGRHACSKTAIIAAKSFGRTFNTLEVTARQQPIVHLGHLVHDRKGIQRRVMSQPADMDVAETYYSNRRRPSGNKFAKKHKEEFVAPKVDGYRRTVSIFLSSQDEFASLGKEWESPFSDYAPVVHAACVAYPDYQFCVRFHPNQADVASDILSPFEATAALPNVKIYYPTDQVNSYSLMDWSDVVVTFGSTMTVEACWAGKSVIMLGPSYFDELDVSHNPETCEEFVELLAQNLPAKDRQNAARFAYYQCFDQNPLRYVKTGKRLEPIGFRVRHPWLGQLARSSDDILCNVIKAWAKRAVKANQSTKKSKAA</sequence>
<proteinExistence type="predicted"/>
<evidence type="ECO:0008006" key="3">
    <source>
        <dbReference type="Google" id="ProtNLM"/>
    </source>
</evidence>
<dbReference type="GO" id="GO:0015774">
    <property type="term" value="P:polysaccharide transport"/>
    <property type="evidence" value="ECO:0007669"/>
    <property type="project" value="InterPro"/>
</dbReference>
<gene>
    <name evidence="1" type="ORF">FHS27_003642</name>
</gene>
<dbReference type="InterPro" id="IPR007833">
    <property type="entry name" value="Capsule_polysaccharide_synth"/>
</dbReference>
<comment type="caution">
    <text evidence="1">The sequence shown here is derived from an EMBL/GenBank/DDBJ whole genome shotgun (WGS) entry which is preliminary data.</text>
</comment>
<accession>A0A7W5E0D6</accession>
<keyword evidence="2" id="KW-1185">Reference proteome</keyword>
<name>A0A7W5E0D6_9BACT</name>
<dbReference type="InterPro" id="IPR043148">
    <property type="entry name" value="TagF_C"/>
</dbReference>